<comment type="caution">
    <text evidence="7">The sequence shown here is derived from an EMBL/GenBank/DDBJ whole genome shotgun (WGS) entry which is preliminary data.</text>
</comment>
<dbReference type="InterPro" id="IPR011009">
    <property type="entry name" value="Kinase-like_dom_sf"/>
</dbReference>
<feature type="domain" description="ABC1 atypical kinase-like" evidence="6">
    <location>
        <begin position="565"/>
        <end position="807"/>
    </location>
</feature>
<reference evidence="7 8" key="1">
    <citation type="submission" date="2024-06" db="EMBL/GenBank/DDBJ databases">
        <title>Complete genome of Phlyctema vagabunda strain 19-DSS-EL-015.</title>
        <authorList>
            <person name="Fiorenzani C."/>
        </authorList>
    </citation>
    <scope>NUCLEOTIDE SEQUENCE [LARGE SCALE GENOMIC DNA]</scope>
    <source>
        <strain evidence="7 8">19-DSS-EL-015</strain>
    </source>
</reference>
<dbReference type="PANTHER" id="PTHR43851:SF3">
    <property type="entry name" value="COENZYME Q8"/>
    <property type="match status" value="1"/>
</dbReference>
<feature type="region of interest" description="Disordered" evidence="5">
    <location>
        <begin position="383"/>
        <end position="440"/>
    </location>
</feature>
<name>A0ABR4PV18_9HELO</name>
<dbReference type="InterPro" id="IPR051409">
    <property type="entry name" value="Atypical_kinase_ADCK"/>
</dbReference>
<feature type="compositionally biased region" description="Basic and acidic residues" evidence="5">
    <location>
        <begin position="287"/>
        <end position="298"/>
    </location>
</feature>
<feature type="compositionally biased region" description="Polar residues" evidence="5">
    <location>
        <begin position="230"/>
        <end position="246"/>
    </location>
</feature>
<evidence type="ECO:0000256" key="5">
    <source>
        <dbReference type="SAM" id="MobiDB-lite"/>
    </source>
</evidence>
<dbReference type="InterPro" id="IPR034646">
    <property type="entry name" value="ADCK3_dom"/>
</dbReference>
<feature type="compositionally biased region" description="Basic and acidic residues" evidence="5">
    <location>
        <begin position="389"/>
        <end position="404"/>
    </location>
</feature>
<dbReference type="SUPFAM" id="SSF56112">
    <property type="entry name" value="Protein kinase-like (PK-like)"/>
    <property type="match status" value="1"/>
</dbReference>
<evidence type="ECO:0000256" key="3">
    <source>
        <dbReference type="ARBA" id="ARBA00022741"/>
    </source>
</evidence>
<comment type="similarity">
    <text evidence="1">Belongs to the protein kinase superfamily. ADCK protein kinase family.</text>
</comment>
<feature type="compositionally biased region" description="Polar residues" evidence="5">
    <location>
        <begin position="80"/>
        <end position="92"/>
    </location>
</feature>
<dbReference type="CDD" id="cd13970">
    <property type="entry name" value="ABC1_ADCK3"/>
    <property type="match status" value="1"/>
</dbReference>
<proteinExistence type="inferred from homology"/>
<evidence type="ECO:0000259" key="6">
    <source>
        <dbReference type="Pfam" id="PF03109"/>
    </source>
</evidence>
<keyword evidence="4" id="KW-0067">ATP-binding</keyword>
<evidence type="ECO:0000256" key="1">
    <source>
        <dbReference type="ARBA" id="ARBA00009670"/>
    </source>
</evidence>
<feature type="region of interest" description="Disordered" evidence="5">
    <location>
        <begin position="74"/>
        <end position="111"/>
    </location>
</feature>
<keyword evidence="2" id="KW-0808">Transferase</keyword>
<dbReference type="EMBL" id="JBFCZG010000001">
    <property type="protein sequence ID" value="KAL3427058.1"/>
    <property type="molecule type" value="Genomic_DNA"/>
</dbReference>
<protein>
    <submittedName>
        <fullName evidence="7">Protein ABC1-like protein, mitochondrial</fullName>
    </submittedName>
</protein>
<evidence type="ECO:0000256" key="2">
    <source>
        <dbReference type="ARBA" id="ARBA00022679"/>
    </source>
</evidence>
<keyword evidence="8" id="KW-1185">Reference proteome</keyword>
<keyword evidence="3" id="KW-0547">Nucleotide-binding</keyword>
<evidence type="ECO:0000313" key="7">
    <source>
        <dbReference type="EMBL" id="KAL3427058.1"/>
    </source>
</evidence>
<feature type="region of interest" description="Disordered" evidence="5">
    <location>
        <begin position="230"/>
        <end position="357"/>
    </location>
</feature>
<gene>
    <name evidence="7" type="ORF">PVAG01_00567</name>
</gene>
<dbReference type="PANTHER" id="PTHR43851">
    <property type="match status" value="1"/>
</dbReference>
<sequence length="912" mass="100977">MMAGKRLLDLAALFNASRGVAQKHVALRTRQFDAYSRTSSLAKAVRSQTDRVTETIKAASILTSRLNENAPAWTAEVKQESTSNHANTSQPIPSKAATEAGSPRPAPKAGVEQDHFYERSKQNSAVDPPPAEALDIQQEAADRYPLPDGTIPPKESNLNTPRIDKDSTSEIPTGEPAKEPTRNHGLHVQQEKAERYPLPDGTIPSTNADMNIPKADIDFTSTRPVNEVAQTPLNSEGFQPVSSGASTILGPNKSHASSDELRKVQRQHEFQIPSRVADAEDDTATTDLEKGHDKDSFYRRSGHTSPTLSSLPRVKIPKNPSNVQAGDSHLPDAKINSDSYYNPTETTKSSPIPSVEAVPEQEQLPEGINTDLFHSPRVARLLGGKTQRSTRDDLKLRRAQDAPVERTPLSAGRDQDTFNARTPEAVNPEPDLESTRTTVTEQEVDQLRKEIEKETHRNTVATGDDLAHESTPYALRESKVPSSRLGRIWNYGGLAAGMFGGAITESIRRVSGNGGEGSYMLSAANMDRLVTKLSRMRGAALKLGQMLSFQDSKMLPAPIQEVLQRVQDRADYMPASQRDKVLAANLGADWRDIFSSFEEVPLAAASIGQVHSAVIKSTGERVAVKVQYPGVADSIDSDLKNLAILLTASRLLPKGLFLDKTIANARVELGWECDYLREAECGRRFQDLLIDETEVFVVPKVYPEASGKQVLTMKFMDGIGVTRVQSFTQEQRDWIGTQILRLCLREITEFRFMQTDPNWTNFLYNAKTNKLELLDFGASREYPAVFITKYTQLLEAASRSDKDTIRDLSIDLGYLTGHESKAMLNAHLTSILTLAEPFLESSPEVYDFKDQTITERVKEQIPIMIRERLAPPPEETYSLHRKLSGAFLLCARLGSRVRCRDLFVDSMKKGGF</sequence>
<organism evidence="7 8">
    <name type="scientific">Phlyctema vagabunda</name>
    <dbReference type="NCBI Taxonomy" id="108571"/>
    <lineage>
        <taxon>Eukaryota</taxon>
        <taxon>Fungi</taxon>
        <taxon>Dikarya</taxon>
        <taxon>Ascomycota</taxon>
        <taxon>Pezizomycotina</taxon>
        <taxon>Leotiomycetes</taxon>
        <taxon>Helotiales</taxon>
        <taxon>Dermateaceae</taxon>
        <taxon>Phlyctema</taxon>
    </lineage>
</organism>
<accession>A0ABR4PV18</accession>
<feature type="compositionally biased region" description="Polar residues" evidence="5">
    <location>
        <begin position="336"/>
        <end position="352"/>
    </location>
</feature>
<feature type="region of interest" description="Disordered" evidence="5">
    <location>
        <begin position="143"/>
        <end position="212"/>
    </location>
</feature>
<evidence type="ECO:0000313" key="8">
    <source>
        <dbReference type="Proteomes" id="UP001629113"/>
    </source>
</evidence>
<dbReference type="Proteomes" id="UP001629113">
    <property type="component" value="Unassembled WGS sequence"/>
</dbReference>
<feature type="compositionally biased region" description="Basic and acidic residues" evidence="5">
    <location>
        <begin position="256"/>
        <end position="269"/>
    </location>
</feature>
<dbReference type="InterPro" id="IPR004147">
    <property type="entry name" value="ABC1_dom"/>
</dbReference>
<evidence type="ECO:0000256" key="4">
    <source>
        <dbReference type="ARBA" id="ARBA00022840"/>
    </source>
</evidence>
<dbReference type="Pfam" id="PF03109">
    <property type="entry name" value="ABC1"/>
    <property type="match status" value="1"/>
</dbReference>